<feature type="region of interest" description="Disordered" evidence="1">
    <location>
        <begin position="396"/>
        <end position="444"/>
    </location>
</feature>
<evidence type="ECO:0000313" key="2">
    <source>
        <dbReference type="Proteomes" id="UP000695007"/>
    </source>
</evidence>
<feature type="compositionally biased region" description="Polar residues" evidence="1">
    <location>
        <begin position="424"/>
        <end position="440"/>
    </location>
</feature>
<evidence type="ECO:0000313" key="3">
    <source>
        <dbReference type="RefSeq" id="XP_011503417.1"/>
    </source>
</evidence>
<keyword evidence="2" id="KW-1185">Reference proteome</keyword>
<dbReference type="KEGG" id="csol:105366615"/>
<gene>
    <name evidence="3" type="primary">LOC105366615</name>
</gene>
<organism evidence="2 3">
    <name type="scientific">Ceratosolen solmsi marchali</name>
    <dbReference type="NCBI Taxonomy" id="326594"/>
    <lineage>
        <taxon>Eukaryota</taxon>
        <taxon>Metazoa</taxon>
        <taxon>Ecdysozoa</taxon>
        <taxon>Arthropoda</taxon>
        <taxon>Hexapoda</taxon>
        <taxon>Insecta</taxon>
        <taxon>Pterygota</taxon>
        <taxon>Neoptera</taxon>
        <taxon>Endopterygota</taxon>
        <taxon>Hymenoptera</taxon>
        <taxon>Apocrita</taxon>
        <taxon>Proctotrupomorpha</taxon>
        <taxon>Chalcidoidea</taxon>
        <taxon>Agaonidae</taxon>
        <taxon>Agaoninae</taxon>
        <taxon>Ceratosolen</taxon>
    </lineage>
</organism>
<accession>A0AAJ7E0Q0</accession>
<proteinExistence type="predicted"/>
<sequence>MGARRAPGNSARVLQPPRIMECRGSGVLLITLVILVLGATLLPEPCDAAPRRRRNPAPQPRCPNCARDCPQNLAGDSMCWARRQKLCRVSDDVLKVINTIFGIGKYLLGSEINEDYQSLSAGHYSPPVSQPAYETLQPSAVYSPPQLIPSYQSPQIVPSYSSQLPVAVSSYTPPLPTPSYDPRLPAQPCSSPQVPSPSPEVPCYDCSPPSAPASFNLLPKSQSRYETWRRSLGKYNRSPYAVQNYRPRFYSQGAQALPLTATDYDCECGCEPKFQLDDSQDLDEDASYDTYNRRSSEAEAPRVSRHYSHHAQHAEPPSLSTNMYKTYVPYVREETPADPDESERRGRERLYVVYRADATKPEEPLDENQISERELETVIRKAIEIARQQRNHDNALEKRTKHQHHHHHHYQQQQQQLQLQQYQKRQYSQIQDADTQQSQHQRVDEGPYALREDIDESRNPGLDQNKWVAIKSVPRSDILEDVNEETKLAEGRRPAVVDLVDDIQPPRTVTEPAVADIGPAKEAPIKKS</sequence>
<feature type="compositionally biased region" description="Basic and acidic residues" evidence="1">
    <location>
        <begin position="291"/>
        <end position="302"/>
    </location>
</feature>
<dbReference type="RefSeq" id="XP_011503417.1">
    <property type="nucleotide sequence ID" value="XM_011505115.1"/>
</dbReference>
<feature type="compositionally biased region" description="Acidic residues" evidence="1">
    <location>
        <begin position="278"/>
        <end position="287"/>
    </location>
</feature>
<dbReference type="GeneID" id="105366615"/>
<reference evidence="3" key="1">
    <citation type="submission" date="2025-08" db="UniProtKB">
        <authorList>
            <consortium name="RefSeq"/>
        </authorList>
    </citation>
    <scope>IDENTIFICATION</scope>
</reference>
<feature type="compositionally biased region" description="Low complexity" evidence="1">
    <location>
        <begin position="180"/>
        <end position="193"/>
    </location>
</feature>
<dbReference type="AlphaFoldDB" id="A0AAJ7E0Q0"/>
<feature type="compositionally biased region" description="Basic residues" evidence="1">
    <location>
        <begin position="399"/>
        <end position="410"/>
    </location>
</feature>
<feature type="region of interest" description="Disordered" evidence="1">
    <location>
        <begin position="177"/>
        <end position="201"/>
    </location>
</feature>
<dbReference type="Proteomes" id="UP000695007">
    <property type="component" value="Unplaced"/>
</dbReference>
<protein>
    <submittedName>
        <fullName evidence="3">Uncharacterized protein LOC105366615</fullName>
    </submittedName>
</protein>
<feature type="compositionally biased region" description="Low complexity" evidence="1">
    <location>
        <begin position="411"/>
        <end position="423"/>
    </location>
</feature>
<evidence type="ECO:0000256" key="1">
    <source>
        <dbReference type="SAM" id="MobiDB-lite"/>
    </source>
</evidence>
<name>A0AAJ7E0Q0_9HYME</name>
<feature type="region of interest" description="Disordered" evidence="1">
    <location>
        <begin position="277"/>
        <end position="321"/>
    </location>
</feature>